<dbReference type="PANTHER" id="PTHR34384">
    <property type="entry name" value="L-2,3-DIAMINOPROPANOATE--CITRATE LIGASE"/>
    <property type="match status" value="1"/>
</dbReference>
<dbReference type="InterPro" id="IPR007310">
    <property type="entry name" value="Aerobactin_biosyn_IucA/IucC_N"/>
</dbReference>
<feature type="non-terminal residue" evidence="3">
    <location>
        <position position="1"/>
    </location>
</feature>
<dbReference type="InterPro" id="IPR022770">
    <property type="entry name" value="IucA/IucC-like_C"/>
</dbReference>
<evidence type="ECO:0008006" key="5">
    <source>
        <dbReference type="Google" id="ProtNLM"/>
    </source>
</evidence>
<protein>
    <recommendedName>
        <fullName evidence="5">Aerobactin siderophore biosynthesis IucA/IucC N-terminal domain-containing protein</fullName>
    </recommendedName>
</protein>
<dbReference type="EMBL" id="MSFO01000007">
    <property type="protein sequence ID" value="PLB45871.1"/>
    <property type="molecule type" value="Genomic_DNA"/>
</dbReference>
<dbReference type="GO" id="GO:0019290">
    <property type="term" value="P:siderophore biosynthetic process"/>
    <property type="evidence" value="ECO:0007669"/>
    <property type="project" value="InterPro"/>
</dbReference>
<keyword evidence="4" id="KW-1185">Reference proteome</keyword>
<dbReference type="InterPro" id="IPR037455">
    <property type="entry name" value="LucA/IucC-like"/>
</dbReference>
<reference evidence="3 4" key="1">
    <citation type="submission" date="2016-12" db="EMBL/GenBank/DDBJ databases">
        <title>The genomes of Aspergillus section Nigri reveals drivers in fungal speciation.</title>
        <authorList>
            <consortium name="DOE Joint Genome Institute"/>
            <person name="Vesth T.C."/>
            <person name="Nybo J."/>
            <person name="Theobald S."/>
            <person name="Brandl J."/>
            <person name="Frisvad J.C."/>
            <person name="Nielsen K.F."/>
            <person name="Lyhne E.K."/>
            <person name="Kogle M.E."/>
            <person name="Kuo A."/>
            <person name="Riley R."/>
            <person name="Clum A."/>
            <person name="Nolan M."/>
            <person name="Lipzen A."/>
            <person name="Salamov A."/>
            <person name="Henrissat B."/>
            <person name="Wiebenga A."/>
            <person name="De Vries R.P."/>
            <person name="Grigoriev I.V."/>
            <person name="Mortensen U.H."/>
            <person name="Andersen M.R."/>
            <person name="Baker S.E."/>
        </authorList>
    </citation>
    <scope>NUCLEOTIDE SEQUENCE [LARGE SCALE GENOMIC DNA]</scope>
    <source>
        <strain evidence="3 4">IBT 23096</strain>
    </source>
</reference>
<evidence type="ECO:0000313" key="4">
    <source>
        <dbReference type="Proteomes" id="UP000234275"/>
    </source>
</evidence>
<dbReference type="GO" id="GO:0016881">
    <property type="term" value="F:acid-amino acid ligase activity"/>
    <property type="evidence" value="ECO:0007669"/>
    <property type="project" value="UniProtKB-ARBA"/>
</dbReference>
<gene>
    <name evidence="3" type="ORF">P170DRAFT_364958</name>
</gene>
<evidence type="ECO:0000259" key="1">
    <source>
        <dbReference type="Pfam" id="PF04183"/>
    </source>
</evidence>
<name>A0A2I2FZ07_9EURO</name>
<dbReference type="Gene3D" id="1.10.510.40">
    <property type="match status" value="1"/>
</dbReference>
<dbReference type="VEuPathDB" id="FungiDB:P170DRAFT_364958"/>
<dbReference type="PANTHER" id="PTHR34384:SF5">
    <property type="entry name" value="L-2,3-DIAMINOPROPANOATE--CITRATE LIGASE"/>
    <property type="match status" value="1"/>
</dbReference>
<dbReference type="AlphaFoldDB" id="A0A2I2FZ07"/>
<organism evidence="3 4">
    <name type="scientific">Aspergillus steynii IBT 23096</name>
    <dbReference type="NCBI Taxonomy" id="1392250"/>
    <lineage>
        <taxon>Eukaryota</taxon>
        <taxon>Fungi</taxon>
        <taxon>Dikarya</taxon>
        <taxon>Ascomycota</taxon>
        <taxon>Pezizomycotina</taxon>
        <taxon>Eurotiomycetes</taxon>
        <taxon>Eurotiomycetidae</taxon>
        <taxon>Eurotiales</taxon>
        <taxon>Aspergillaceae</taxon>
        <taxon>Aspergillus</taxon>
        <taxon>Aspergillus subgen. Circumdati</taxon>
    </lineage>
</organism>
<dbReference type="OrthoDB" id="2117718at2759"/>
<dbReference type="Proteomes" id="UP000234275">
    <property type="component" value="Unassembled WGS sequence"/>
</dbReference>
<dbReference type="GeneID" id="36552376"/>
<proteinExistence type="predicted"/>
<accession>A0A2I2FZ07</accession>
<feature type="domain" description="Aerobactin siderophore biosynthesis IucA/IucC N-terminal" evidence="1">
    <location>
        <begin position="176"/>
        <end position="291"/>
    </location>
</feature>
<sequence length="487" mass="54527">IAVKGGSLTSIVRPEIILPPAILESSSTQSQTFDPIDLLEHVRPWIAFMGDDASFKRFKEELRSAADNQEVWLQMSQKRHLKSLDSTMLEWEQSIIYGHPTHPPVTPADIHQMQRPKIAIISVPPADVRVTRDFQGLMQPLFERLGIQHDQSGRVLIPCLEQQLPIIESHFPNMALLQIVEDCANAQASTRTLTLDPELEFPYNLKMALACQITSAIRTVTPWTACGGPFISDILATLLPSNFWVFKEVASVTGSQKDFDIARHISCVIREDLEPRAKANGETLAVAAALQERVFGKDSTYPELLMGLKTVDQKLEWFGHYIRTLFNVSLPPAILHGIGLELHPQNTAVRINLQTGKVSGFAIRDFGGIRLHGPTLRSEGVSLEWEVPDSGAVTDDITYVWDLVSHTLIQCHVAGLLYALGLDLYNGWELVRVSLFEVLNGIDHPNSKVLYDYLTRETMKLKCFLGMRFQGVYRSNIETEVPNITLS</sequence>
<evidence type="ECO:0000259" key="2">
    <source>
        <dbReference type="Pfam" id="PF06276"/>
    </source>
</evidence>
<dbReference type="STRING" id="1392250.A0A2I2FZ07"/>
<dbReference type="Pfam" id="PF06276">
    <property type="entry name" value="FhuF"/>
    <property type="match status" value="1"/>
</dbReference>
<comment type="caution">
    <text evidence="3">The sequence shown here is derived from an EMBL/GenBank/DDBJ whole genome shotgun (WGS) entry which is preliminary data.</text>
</comment>
<evidence type="ECO:0000313" key="3">
    <source>
        <dbReference type="EMBL" id="PLB45871.1"/>
    </source>
</evidence>
<dbReference type="RefSeq" id="XP_024701173.1">
    <property type="nucleotide sequence ID" value="XM_024844676.1"/>
</dbReference>
<dbReference type="Pfam" id="PF04183">
    <property type="entry name" value="IucA_IucC"/>
    <property type="match status" value="1"/>
</dbReference>
<feature type="domain" description="Aerobactin siderophore biosynthesis IucA/IucC-like C-terminal" evidence="2">
    <location>
        <begin position="316"/>
        <end position="470"/>
    </location>
</feature>